<keyword evidence="3 6" id="KW-0812">Transmembrane</keyword>
<evidence type="ECO:0000256" key="4">
    <source>
        <dbReference type="ARBA" id="ARBA00022989"/>
    </source>
</evidence>
<feature type="transmembrane region" description="Helical" evidence="6">
    <location>
        <begin position="30"/>
        <end position="49"/>
    </location>
</feature>
<dbReference type="GO" id="GO:0140359">
    <property type="term" value="F:ABC-type transporter activity"/>
    <property type="evidence" value="ECO:0007669"/>
    <property type="project" value="InterPro"/>
</dbReference>
<keyword evidence="5 6" id="KW-0472">Membrane</keyword>
<evidence type="ECO:0000256" key="1">
    <source>
        <dbReference type="ARBA" id="ARBA00004141"/>
    </source>
</evidence>
<evidence type="ECO:0000256" key="2">
    <source>
        <dbReference type="ARBA" id="ARBA00022448"/>
    </source>
</evidence>
<keyword evidence="2" id="KW-0813">Transport</keyword>
<dbReference type="OrthoDB" id="245989at2759"/>
<sequence>KLTLNIFGGLFIGFTFFKSEDTIQGSQNKLFAVFMATILSAPLGGQLHVPYIKMRNIYEIRERASRMYHWSALVTAQILVEIPWNILGSSLFFVCWYWTVGFPSSRGGYTYFMYGALFPIYYTTIALAVASMCATAEIASLMFSFLFSFVLTFDGVVQPYRELGWWRWMYHLSPFTYLIAGLVGQAVGRQPINCSGEELVTIQPPAGQTCGSFMGEYIQRAGGYLINGDAASDCQFCSSRTTDEWLGPTFNIYWHDRWRNLGLFICYIVFNKDELNGLVVSVPNEMMY</sequence>
<gene>
    <name evidence="8" type="ORF">EST38_g11969</name>
</gene>
<proteinExistence type="predicted"/>
<evidence type="ECO:0000256" key="5">
    <source>
        <dbReference type="ARBA" id="ARBA00023136"/>
    </source>
</evidence>
<evidence type="ECO:0000256" key="6">
    <source>
        <dbReference type="SAM" id="Phobius"/>
    </source>
</evidence>
<dbReference type="Proteomes" id="UP000290288">
    <property type="component" value="Unassembled WGS sequence"/>
</dbReference>
<evidence type="ECO:0000259" key="7">
    <source>
        <dbReference type="Pfam" id="PF01061"/>
    </source>
</evidence>
<accession>A0A4Q2D6V1</accession>
<dbReference type="InterPro" id="IPR013525">
    <property type="entry name" value="ABC2_TM"/>
</dbReference>
<comment type="caution">
    <text evidence="8">The sequence shown here is derived from an EMBL/GenBank/DDBJ whole genome shotgun (WGS) entry which is preliminary data.</text>
</comment>
<feature type="transmembrane region" description="Helical" evidence="6">
    <location>
        <begin position="111"/>
        <end position="131"/>
    </location>
</feature>
<keyword evidence="9" id="KW-1185">Reference proteome</keyword>
<dbReference type="STRING" id="2316362.A0A4Q2D6V1"/>
<feature type="domain" description="ABC-2 type transporter transmembrane" evidence="7">
    <location>
        <begin position="4"/>
        <end position="183"/>
    </location>
</feature>
<dbReference type="Pfam" id="PF01061">
    <property type="entry name" value="ABC2_membrane"/>
    <property type="match status" value="1"/>
</dbReference>
<organism evidence="8 9">
    <name type="scientific">Candolleomyces aberdarensis</name>
    <dbReference type="NCBI Taxonomy" id="2316362"/>
    <lineage>
        <taxon>Eukaryota</taxon>
        <taxon>Fungi</taxon>
        <taxon>Dikarya</taxon>
        <taxon>Basidiomycota</taxon>
        <taxon>Agaricomycotina</taxon>
        <taxon>Agaricomycetes</taxon>
        <taxon>Agaricomycetidae</taxon>
        <taxon>Agaricales</taxon>
        <taxon>Agaricineae</taxon>
        <taxon>Psathyrellaceae</taxon>
        <taxon>Candolleomyces</taxon>
    </lineage>
</organism>
<feature type="transmembrane region" description="Helical" evidence="6">
    <location>
        <begin position="70"/>
        <end position="99"/>
    </location>
</feature>
<reference evidence="8 9" key="1">
    <citation type="submission" date="2019-01" db="EMBL/GenBank/DDBJ databases">
        <title>Draft genome sequence of Psathyrella aberdarensis IHI B618.</title>
        <authorList>
            <person name="Buettner E."/>
            <person name="Kellner H."/>
        </authorList>
    </citation>
    <scope>NUCLEOTIDE SEQUENCE [LARGE SCALE GENOMIC DNA]</scope>
    <source>
        <strain evidence="8 9">IHI B618</strain>
    </source>
</reference>
<evidence type="ECO:0000256" key="3">
    <source>
        <dbReference type="ARBA" id="ARBA00022692"/>
    </source>
</evidence>
<evidence type="ECO:0000313" key="8">
    <source>
        <dbReference type="EMBL" id="RXW13885.1"/>
    </source>
</evidence>
<dbReference type="EMBL" id="SDEE01000809">
    <property type="protein sequence ID" value="RXW13885.1"/>
    <property type="molecule type" value="Genomic_DNA"/>
</dbReference>
<feature type="transmembrane region" description="Helical" evidence="6">
    <location>
        <begin position="138"/>
        <end position="156"/>
    </location>
</feature>
<feature type="non-terminal residue" evidence="8">
    <location>
        <position position="1"/>
    </location>
</feature>
<comment type="subcellular location">
    <subcellularLocation>
        <location evidence="1">Membrane</location>
        <topology evidence="1">Multi-pass membrane protein</topology>
    </subcellularLocation>
</comment>
<dbReference type="AlphaFoldDB" id="A0A4Q2D6V1"/>
<evidence type="ECO:0000313" key="9">
    <source>
        <dbReference type="Proteomes" id="UP000290288"/>
    </source>
</evidence>
<protein>
    <recommendedName>
        <fullName evidence="7">ABC-2 type transporter transmembrane domain-containing protein</fullName>
    </recommendedName>
</protein>
<name>A0A4Q2D6V1_9AGAR</name>
<keyword evidence="4 6" id="KW-1133">Transmembrane helix</keyword>
<dbReference type="PANTHER" id="PTHR19241">
    <property type="entry name" value="ATP-BINDING CASSETTE TRANSPORTER"/>
    <property type="match status" value="1"/>
</dbReference>
<dbReference type="GO" id="GO:0016020">
    <property type="term" value="C:membrane"/>
    <property type="evidence" value="ECO:0007669"/>
    <property type="project" value="UniProtKB-SubCell"/>
</dbReference>